<dbReference type="EMBL" id="CP025198">
    <property type="protein sequence ID" value="AXE39993.1"/>
    <property type="molecule type" value="Genomic_DNA"/>
</dbReference>
<name>A0A344UXJ5_9ACTN</name>
<evidence type="ECO:0000256" key="1">
    <source>
        <dbReference type="ARBA" id="ARBA00022676"/>
    </source>
</evidence>
<evidence type="ECO:0000313" key="4">
    <source>
        <dbReference type="EMBL" id="AXE39993.1"/>
    </source>
</evidence>
<keyword evidence="1 4" id="KW-0328">Glycosyltransferase</keyword>
<evidence type="ECO:0000256" key="2">
    <source>
        <dbReference type="ARBA" id="ARBA00022679"/>
    </source>
</evidence>
<accession>A0A344UXJ5</accession>
<dbReference type="Proteomes" id="UP000251995">
    <property type="component" value="Chromosome"/>
</dbReference>
<protein>
    <submittedName>
        <fullName evidence="4">N-acetyl-alpha-D-glucosaminyl L-malate synthase</fullName>
        <ecNumber evidence="4">2.4.1.-</ecNumber>
    </submittedName>
</protein>
<dbReference type="PANTHER" id="PTHR12526:SF629">
    <property type="entry name" value="TEICHURONIC ACID BIOSYNTHESIS GLYCOSYLTRANSFERASE TUAH-RELATED"/>
    <property type="match status" value="1"/>
</dbReference>
<gene>
    <name evidence="4" type="primary">bshA_2</name>
    <name evidence="4" type="ORF">JS278_02858</name>
</gene>
<dbReference type="Gene3D" id="3.40.50.2000">
    <property type="entry name" value="Glycogen Phosphorylase B"/>
    <property type="match status" value="2"/>
</dbReference>
<dbReference type="EC" id="2.4.1.-" evidence="4"/>
<dbReference type="AlphaFoldDB" id="A0A344UXJ5"/>
<keyword evidence="2 4" id="KW-0808">Transferase</keyword>
<dbReference type="PANTHER" id="PTHR12526">
    <property type="entry name" value="GLYCOSYLTRANSFERASE"/>
    <property type="match status" value="1"/>
</dbReference>
<feature type="domain" description="Glycosyl transferase family 1" evidence="3">
    <location>
        <begin position="232"/>
        <end position="383"/>
    </location>
</feature>
<sequence length="418" mass="45477">MLFLLTNSYPLAKGEEFIENEIDELAARFQRVIVVATQTRPGDVVTRPVPGNVEVITAGGPRPTGRAALLSALRGLVRLPRNSWSRDLLSPPRRLGLEAMFEDHARTTEAELLAELPSLRLRPDSHAVVYSYWFLDAARVAMLLADDLRARGVMVDRLVSRAHGYDLYPERSPLGHLPERRLLLETFDAVCPVSEQGRRSLVAEWPQYAAKVRTHHLGTPDPGQPAACSREPFHIVSCASLLPVKRMTRMPEILAELRGRGIDARWTHIGAGPQTAAVEEAARNAGVSGQVGLLGHVGHDEILGTERDLHPSCLINLSSSEGVPVSMMEAASLGIPIIGTDVGGVPEIITDSVNGRLIPVDFTDIQAADALQWLAELPADTYQQVCRASRLTWQSDYDQAVVGPRFCAEALGTPAGAD</sequence>
<reference evidence="4 5" key="1">
    <citation type="submission" date="2017-12" db="EMBL/GenBank/DDBJ databases">
        <title>The whole genome sequence of the Acidipropionibacterium virtanenii sp. nov. type strain JS278.</title>
        <authorList>
            <person name="Laine P."/>
            <person name="Deptula P."/>
            <person name="Varmanen P."/>
            <person name="Auvinen P."/>
        </authorList>
    </citation>
    <scope>NUCLEOTIDE SEQUENCE [LARGE SCALE GENOMIC DNA]</scope>
    <source>
        <strain evidence="4 5">JS278</strain>
    </source>
</reference>
<organism evidence="4 5">
    <name type="scientific">Acidipropionibacterium virtanenii</name>
    <dbReference type="NCBI Taxonomy" id="2057246"/>
    <lineage>
        <taxon>Bacteria</taxon>
        <taxon>Bacillati</taxon>
        <taxon>Actinomycetota</taxon>
        <taxon>Actinomycetes</taxon>
        <taxon>Propionibacteriales</taxon>
        <taxon>Propionibacteriaceae</taxon>
        <taxon>Acidipropionibacterium</taxon>
    </lineage>
</organism>
<keyword evidence="5" id="KW-1185">Reference proteome</keyword>
<dbReference type="GO" id="GO:0016757">
    <property type="term" value="F:glycosyltransferase activity"/>
    <property type="evidence" value="ECO:0007669"/>
    <property type="project" value="UniProtKB-KW"/>
</dbReference>
<proteinExistence type="predicted"/>
<evidence type="ECO:0000313" key="5">
    <source>
        <dbReference type="Proteomes" id="UP000251995"/>
    </source>
</evidence>
<dbReference type="Pfam" id="PF00534">
    <property type="entry name" value="Glycos_transf_1"/>
    <property type="match status" value="1"/>
</dbReference>
<dbReference type="SUPFAM" id="SSF53756">
    <property type="entry name" value="UDP-Glycosyltransferase/glycogen phosphorylase"/>
    <property type="match status" value="1"/>
</dbReference>
<dbReference type="InterPro" id="IPR001296">
    <property type="entry name" value="Glyco_trans_1"/>
</dbReference>
<evidence type="ECO:0000259" key="3">
    <source>
        <dbReference type="Pfam" id="PF00534"/>
    </source>
</evidence>
<dbReference type="KEGG" id="acij:JS278_02858"/>